<feature type="chain" id="PRO_5039536434" evidence="2">
    <location>
        <begin position="24"/>
        <end position="89"/>
    </location>
</feature>
<feature type="region of interest" description="Disordered" evidence="1">
    <location>
        <begin position="38"/>
        <end position="89"/>
    </location>
</feature>
<dbReference type="Proteomes" id="UP001164819">
    <property type="component" value="Chromosome"/>
</dbReference>
<keyword evidence="2" id="KW-0732">Signal</keyword>
<gene>
    <name evidence="3" type="ORF">NB646_08605</name>
</gene>
<feature type="signal peptide" evidence="2">
    <location>
        <begin position="1"/>
        <end position="23"/>
    </location>
</feature>
<evidence type="ECO:0000256" key="1">
    <source>
        <dbReference type="SAM" id="MobiDB-lite"/>
    </source>
</evidence>
<evidence type="ECO:0000313" key="3">
    <source>
        <dbReference type="EMBL" id="WAV90880.1"/>
    </source>
</evidence>
<feature type="compositionally biased region" description="Polar residues" evidence="1">
    <location>
        <begin position="65"/>
        <end position="76"/>
    </location>
</feature>
<evidence type="ECO:0000256" key="2">
    <source>
        <dbReference type="SAM" id="SignalP"/>
    </source>
</evidence>
<accession>A0A9E9LD96</accession>
<sequence>MKAISPFLLGFLLLISGMDFLFAAPPCPVYGNGQNCSVSGTRTTPFTKEEKAQRRSLRRQHTREAYTQNDMTPTSFQDDDCHRYRKGKK</sequence>
<proteinExistence type="predicted"/>
<reference evidence="3" key="1">
    <citation type="journal article" date="2022" name="Front. Microbiol.">
        <title>New perspectives on an old grouping: The genomic and phenotypic variability of Oxalobacter formigenes and the implications for calcium oxalate stone prevention.</title>
        <authorList>
            <person name="Chmiel J.A."/>
            <person name="Carr C."/>
            <person name="Stuivenberg G.A."/>
            <person name="Venema R."/>
            <person name="Chanyi R.M."/>
            <person name="Al K.F."/>
            <person name="Giguere D."/>
            <person name="Say H."/>
            <person name="Akouris P.P."/>
            <person name="Dominguez Romero S.A."/>
            <person name="Kwong A."/>
            <person name="Tai V."/>
            <person name="Koval S.F."/>
            <person name="Razvi H."/>
            <person name="Bjazevic J."/>
            <person name="Burton J.P."/>
        </authorList>
    </citation>
    <scope>NUCLEOTIDE SEQUENCE</scope>
    <source>
        <strain evidence="3">OxK</strain>
    </source>
</reference>
<dbReference type="RefSeq" id="WP_269315783.1">
    <property type="nucleotide sequence ID" value="NZ_CP098251.1"/>
</dbReference>
<dbReference type="EMBL" id="CP098251">
    <property type="protein sequence ID" value="WAV90880.1"/>
    <property type="molecule type" value="Genomic_DNA"/>
</dbReference>
<dbReference type="AlphaFoldDB" id="A0A9E9LD96"/>
<organism evidence="3">
    <name type="scientific">Oxalobacter aliiformigenes</name>
    <dbReference type="NCBI Taxonomy" id="2946593"/>
    <lineage>
        <taxon>Bacteria</taxon>
        <taxon>Pseudomonadati</taxon>
        <taxon>Pseudomonadota</taxon>
        <taxon>Betaproteobacteria</taxon>
        <taxon>Burkholderiales</taxon>
        <taxon>Oxalobacteraceae</taxon>
        <taxon>Oxalobacter</taxon>
    </lineage>
</organism>
<protein>
    <submittedName>
        <fullName evidence="3">Uncharacterized protein</fullName>
    </submittedName>
</protein>
<name>A0A9E9LD96_9BURK</name>